<gene>
    <name evidence="5" type="ORF">LCGC14_2747560</name>
</gene>
<evidence type="ECO:0000256" key="1">
    <source>
        <dbReference type="ARBA" id="ARBA00006739"/>
    </source>
</evidence>
<dbReference type="SUPFAM" id="SSF53448">
    <property type="entry name" value="Nucleotide-diphospho-sugar transferases"/>
    <property type="match status" value="1"/>
</dbReference>
<dbReference type="InterPro" id="IPR029044">
    <property type="entry name" value="Nucleotide-diphossugar_trans"/>
</dbReference>
<evidence type="ECO:0000256" key="2">
    <source>
        <dbReference type="ARBA" id="ARBA00022676"/>
    </source>
</evidence>
<comment type="caution">
    <text evidence="5">The sequence shown here is derived from an EMBL/GenBank/DDBJ whole genome shotgun (WGS) entry which is preliminary data.</text>
</comment>
<comment type="similarity">
    <text evidence="1">Belongs to the glycosyltransferase 2 family.</text>
</comment>
<dbReference type="Gene3D" id="3.90.550.10">
    <property type="entry name" value="Spore Coat Polysaccharide Biosynthesis Protein SpsA, Chain A"/>
    <property type="match status" value="1"/>
</dbReference>
<dbReference type="PANTHER" id="PTHR43179:SF12">
    <property type="entry name" value="GALACTOFURANOSYLTRANSFERASE GLFT2"/>
    <property type="match status" value="1"/>
</dbReference>
<dbReference type="EMBL" id="LAZR01050150">
    <property type="protein sequence ID" value="KKK88005.1"/>
    <property type="molecule type" value="Genomic_DNA"/>
</dbReference>
<keyword evidence="2" id="KW-0328">Glycosyltransferase</keyword>
<sequence>MTNKITIILLTYNNIDKTKKCIESLYKYSSNFFLSIRDNGSSDGTKKYLIQQAVRLRNNVSVTFRNKNDGIIIGRNKDYRACIEFNKISDYIFFIDNDQTVSEGWQDSYLEMMKNYDLVGCEAWKMQKNFYPYKRITDPNDSSSYVGVGGLMIKKEVIDKIGLFDERYAPCYFEDPDFCFTAHQNGFKIGWDSKPVIIHNHKGPLLSKENKIHFMNSWKKFQEKWKDFEVPQFPI</sequence>
<feature type="domain" description="Glycosyltransferase 2-like" evidence="4">
    <location>
        <begin position="6"/>
        <end position="138"/>
    </location>
</feature>
<accession>A0A0F8ZPR7</accession>
<name>A0A0F8ZPR7_9ZZZZ</name>
<keyword evidence="3" id="KW-0808">Transferase</keyword>
<dbReference type="GO" id="GO:0016757">
    <property type="term" value="F:glycosyltransferase activity"/>
    <property type="evidence" value="ECO:0007669"/>
    <property type="project" value="UniProtKB-KW"/>
</dbReference>
<evidence type="ECO:0000313" key="5">
    <source>
        <dbReference type="EMBL" id="KKK88005.1"/>
    </source>
</evidence>
<evidence type="ECO:0000256" key="3">
    <source>
        <dbReference type="ARBA" id="ARBA00022679"/>
    </source>
</evidence>
<protein>
    <recommendedName>
        <fullName evidence="4">Glycosyltransferase 2-like domain-containing protein</fullName>
    </recommendedName>
</protein>
<dbReference type="InterPro" id="IPR001173">
    <property type="entry name" value="Glyco_trans_2-like"/>
</dbReference>
<reference evidence="5" key="1">
    <citation type="journal article" date="2015" name="Nature">
        <title>Complex archaea that bridge the gap between prokaryotes and eukaryotes.</title>
        <authorList>
            <person name="Spang A."/>
            <person name="Saw J.H."/>
            <person name="Jorgensen S.L."/>
            <person name="Zaremba-Niedzwiedzka K."/>
            <person name="Martijn J."/>
            <person name="Lind A.E."/>
            <person name="van Eijk R."/>
            <person name="Schleper C."/>
            <person name="Guy L."/>
            <person name="Ettema T.J."/>
        </authorList>
    </citation>
    <scope>NUCLEOTIDE SEQUENCE</scope>
</reference>
<dbReference type="Pfam" id="PF00535">
    <property type="entry name" value="Glycos_transf_2"/>
    <property type="match status" value="1"/>
</dbReference>
<dbReference type="PANTHER" id="PTHR43179">
    <property type="entry name" value="RHAMNOSYLTRANSFERASE WBBL"/>
    <property type="match status" value="1"/>
</dbReference>
<proteinExistence type="inferred from homology"/>
<organism evidence="5">
    <name type="scientific">marine sediment metagenome</name>
    <dbReference type="NCBI Taxonomy" id="412755"/>
    <lineage>
        <taxon>unclassified sequences</taxon>
        <taxon>metagenomes</taxon>
        <taxon>ecological metagenomes</taxon>
    </lineage>
</organism>
<evidence type="ECO:0000259" key="4">
    <source>
        <dbReference type="Pfam" id="PF00535"/>
    </source>
</evidence>
<dbReference type="AlphaFoldDB" id="A0A0F8ZPR7"/>